<dbReference type="Gene3D" id="6.10.140.1990">
    <property type="match status" value="1"/>
</dbReference>
<feature type="domain" description="Multidrug resistance protein MdtA-like alpha-helical hairpin" evidence="10">
    <location>
        <begin position="110"/>
        <end position="186"/>
    </location>
</feature>
<organism evidence="14 15">
    <name type="scientific">Corticibacter populi</name>
    <dbReference type="NCBI Taxonomy" id="1550736"/>
    <lineage>
        <taxon>Bacteria</taxon>
        <taxon>Pseudomonadati</taxon>
        <taxon>Pseudomonadota</taxon>
        <taxon>Betaproteobacteria</taxon>
        <taxon>Burkholderiales</taxon>
        <taxon>Comamonadaceae</taxon>
        <taxon>Corticibacter</taxon>
    </lineage>
</organism>
<evidence type="ECO:0000256" key="2">
    <source>
        <dbReference type="ARBA" id="ARBA00009477"/>
    </source>
</evidence>
<dbReference type="SUPFAM" id="SSF111369">
    <property type="entry name" value="HlyD-like secretion proteins"/>
    <property type="match status" value="1"/>
</dbReference>
<dbReference type="PANTHER" id="PTHR30469">
    <property type="entry name" value="MULTIDRUG RESISTANCE PROTEIN MDTA"/>
    <property type="match status" value="1"/>
</dbReference>
<evidence type="ECO:0000256" key="4">
    <source>
        <dbReference type="ARBA" id="ARBA00022475"/>
    </source>
</evidence>
<dbReference type="Pfam" id="PF25876">
    <property type="entry name" value="HH_MFP_RND"/>
    <property type="match status" value="1"/>
</dbReference>
<dbReference type="OrthoDB" id="9784484at2"/>
<keyword evidence="6 8" id="KW-0175">Coiled coil</keyword>
<evidence type="ECO:0000256" key="3">
    <source>
        <dbReference type="ARBA" id="ARBA00022448"/>
    </source>
</evidence>
<evidence type="ECO:0000256" key="7">
    <source>
        <dbReference type="ARBA" id="ARBA00023136"/>
    </source>
</evidence>
<gene>
    <name evidence="14" type="ORF">D8I35_12600</name>
</gene>
<keyword evidence="5" id="KW-0997">Cell inner membrane</keyword>
<sequence length="403" mass="42831">MSKKSKTTVFWVLALLVLAAAAYFAKQRWFTTPQAPRYASAAVTRGNIEQTVLASGKLEAFQQVSVGAQVSGQVTRLAVELGQDVKAGDLIAEIDARTLENTRRNAEAALATARAQLQSQQANLAQAKLSYERQKQLLAADAGARADFESAEAAYKVAQASVQAQQAQVSQQEIAVDTAKVNLGYTRIVAPMDGQVVAVVTKEGQTVNANQSTPTIIILAQLDTMTIKAEISEADVTKVKPGQAVYFTILGEPEKRYNATLRSIEPAPESISSSSTSSTSSSTSSTSSAIYYNGLFDVPNPDHELRISMTAQVYIVQNSVEDVLVIPAAALGRRGPDGDYMVRVVDTDGQAQPRRVQIGLNNNISAQVISGLEEGDRVVVADAGGTSAARAPRQPSGPGGMRF</sequence>
<reference evidence="14 15" key="1">
    <citation type="submission" date="2018-10" db="EMBL/GenBank/DDBJ databases">
        <title>Draft genome of Cortibacter populi DSM10536.</title>
        <authorList>
            <person name="Bernier A.-M."/>
            <person name="Bernard K."/>
        </authorList>
    </citation>
    <scope>NUCLEOTIDE SEQUENCE [LARGE SCALE GENOMIC DNA]</scope>
    <source>
        <strain evidence="14 15">DSM 105136</strain>
    </source>
</reference>
<evidence type="ECO:0000313" key="14">
    <source>
        <dbReference type="EMBL" id="RMX05972.1"/>
    </source>
</evidence>
<comment type="subcellular location">
    <subcellularLocation>
        <location evidence="1">Cell membrane</location>
    </subcellularLocation>
</comment>
<name>A0A3M6QU10_9BURK</name>
<protein>
    <submittedName>
        <fullName evidence="14">Efflux RND transporter periplasmic adaptor subunit</fullName>
    </submittedName>
</protein>
<dbReference type="GO" id="GO:0015562">
    <property type="term" value="F:efflux transmembrane transporter activity"/>
    <property type="evidence" value="ECO:0007669"/>
    <property type="project" value="TreeGrafter"/>
</dbReference>
<dbReference type="GO" id="GO:1990281">
    <property type="term" value="C:efflux pump complex"/>
    <property type="evidence" value="ECO:0007669"/>
    <property type="project" value="TreeGrafter"/>
</dbReference>
<evidence type="ECO:0000256" key="1">
    <source>
        <dbReference type="ARBA" id="ARBA00004236"/>
    </source>
</evidence>
<dbReference type="GO" id="GO:1990961">
    <property type="term" value="P:xenobiotic detoxification by transmembrane export across the plasma membrane"/>
    <property type="evidence" value="ECO:0007669"/>
    <property type="project" value="InterPro"/>
</dbReference>
<dbReference type="NCBIfam" id="TIGR01730">
    <property type="entry name" value="RND_mfp"/>
    <property type="match status" value="1"/>
</dbReference>
<evidence type="ECO:0000259" key="10">
    <source>
        <dbReference type="Pfam" id="PF25876"/>
    </source>
</evidence>
<evidence type="ECO:0000256" key="5">
    <source>
        <dbReference type="ARBA" id="ARBA00022519"/>
    </source>
</evidence>
<dbReference type="Gene3D" id="2.40.420.20">
    <property type="match status" value="1"/>
</dbReference>
<dbReference type="PANTHER" id="PTHR30469:SF33">
    <property type="entry name" value="SLR1207 PROTEIN"/>
    <property type="match status" value="1"/>
</dbReference>
<feature type="domain" description="Multidrug resistance protein MdtA-like C-terminal permuted SH3" evidence="13">
    <location>
        <begin position="322"/>
        <end position="381"/>
    </location>
</feature>
<evidence type="ECO:0000313" key="15">
    <source>
        <dbReference type="Proteomes" id="UP000278006"/>
    </source>
</evidence>
<dbReference type="InterPro" id="IPR006143">
    <property type="entry name" value="RND_pump_MFP"/>
</dbReference>
<comment type="similarity">
    <text evidence="2">Belongs to the membrane fusion protein (MFP) (TC 8.A.1) family.</text>
</comment>
<feature type="domain" description="Multidrug resistance protein MdtA-like beta-barrel" evidence="12">
    <location>
        <begin position="224"/>
        <end position="315"/>
    </location>
</feature>
<dbReference type="Gene3D" id="2.40.50.100">
    <property type="match status" value="1"/>
</dbReference>
<dbReference type="InterPro" id="IPR058624">
    <property type="entry name" value="MdtA-like_HH"/>
</dbReference>
<dbReference type="InterPro" id="IPR058627">
    <property type="entry name" value="MdtA-like_C"/>
</dbReference>
<accession>A0A3M6QU10</accession>
<dbReference type="RefSeq" id="WP_122229748.1">
    <property type="nucleotide sequence ID" value="NZ_RDQO01000003.1"/>
</dbReference>
<proteinExistence type="inferred from homology"/>
<comment type="caution">
    <text evidence="14">The sequence shown here is derived from an EMBL/GenBank/DDBJ whole genome shotgun (WGS) entry which is preliminary data.</text>
</comment>
<dbReference type="Pfam" id="PF25944">
    <property type="entry name" value="Beta-barrel_RND"/>
    <property type="match status" value="1"/>
</dbReference>
<dbReference type="Pfam" id="PF25967">
    <property type="entry name" value="RND-MFP_C"/>
    <property type="match status" value="1"/>
</dbReference>
<dbReference type="Gene3D" id="2.40.30.170">
    <property type="match status" value="1"/>
</dbReference>
<evidence type="ECO:0000259" key="13">
    <source>
        <dbReference type="Pfam" id="PF25967"/>
    </source>
</evidence>
<feature type="region of interest" description="Disordered" evidence="9">
    <location>
        <begin position="266"/>
        <end position="285"/>
    </location>
</feature>
<keyword evidence="4" id="KW-1003">Cell membrane</keyword>
<dbReference type="GO" id="GO:1990195">
    <property type="term" value="C:macrolide transmembrane transporter complex"/>
    <property type="evidence" value="ECO:0007669"/>
    <property type="project" value="InterPro"/>
</dbReference>
<dbReference type="EMBL" id="RDQO01000003">
    <property type="protein sequence ID" value="RMX05972.1"/>
    <property type="molecule type" value="Genomic_DNA"/>
</dbReference>
<evidence type="ECO:0000259" key="12">
    <source>
        <dbReference type="Pfam" id="PF25944"/>
    </source>
</evidence>
<evidence type="ECO:0000256" key="6">
    <source>
        <dbReference type="ARBA" id="ARBA00023054"/>
    </source>
</evidence>
<keyword evidence="7" id="KW-0472">Membrane</keyword>
<dbReference type="Pfam" id="PF25917">
    <property type="entry name" value="BSH_RND"/>
    <property type="match status" value="1"/>
</dbReference>
<dbReference type="InterPro" id="IPR058626">
    <property type="entry name" value="MdtA-like_b-barrel"/>
</dbReference>
<dbReference type="Proteomes" id="UP000278006">
    <property type="component" value="Unassembled WGS sequence"/>
</dbReference>
<feature type="domain" description="Multidrug resistance protein MdtA-like barrel-sandwich hybrid" evidence="11">
    <location>
        <begin position="63"/>
        <end position="218"/>
    </location>
</feature>
<dbReference type="InterPro" id="IPR030190">
    <property type="entry name" value="MacA_alpha-hairpin_sf"/>
</dbReference>
<dbReference type="InterPro" id="IPR058625">
    <property type="entry name" value="MdtA-like_BSH"/>
</dbReference>
<keyword evidence="15" id="KW-1185">Reference proteome</keyword>
<evidence type="ECO:0000259" key="11">
    <source>
        <dbReference type="Pfam" id="PF25917"/>
    </source>
</evidence>
<evidence type="ECO:0000256" key="9">
    <source>
        <dbReference type="SAM" id="MobiDB-lite"/>
    </source>
</evidence>
<dbReference type="AlphaFoldDB" id="A0A3M6QU10"/>
<dbReference type="GO" id="GO:0019898">
    <property type="term" value="C:extrinsic component of membrane"/>
    <property type="evidence" value="ECO:0007669"/>
    <property type="project" value="InterPro"/>
</dbReference>
<feature type="compositionally biased region" description="Low complexity" evidence="9">
    <location>
        <begin position="272"/>
        <end position="285"/>
    </location>
</feature>
<evidence type="ECO:0000256" key="8">
    <source>
        <dbReference type="SAM" id="Coils"/>
    </source>
</evidence>
<feature type="coiled-coil region" evidence="8">
    <location>
        <begin position="96"/>
        <end position="137"/>
    </location>
</feature>
<keyword evidence="3" id="KW-0813">Transport</keyword>
<dbReference type="GO" id="GO:0030313">
    <property type="term" value="C:cell envelope"/>
    <property type="evidence" value="ECO:0007669"/>
    <property type="project" value="UniProtKB-SubCell"/>
</dbReference>